<keyword evidence="5" id="KW-0472">Membrane</keyword>
<name>A0A1A2UJF7_MYCSC</name>
<dbReference type="GO" id="GO:0017004">
    <property type="term" value="P:cytochrome complex assembly"/>
    <property type="evidence" value="ECO:0007669"/>
    <property type="project" value="UniProtKB-KW"/>
</dbReference>
<evidence type="ECO:0000256" key="5">
    <source>
        <dbReference type="ARBA" id="ARBA00023136"/>
    </source>
</evidence>
<feature type="domain" description="ResB-like" evidence="6">
    <location>
        <begin position="6"/>
        <end position="122"/>
    </location>
</feature>
<organism evidence="7 8">
    <name type="scientific">Mycobacterium scrofulaceum</name>
    <dbReference type="NCBI Taxonomy" id="1783"/>
    <lineage>
        <taxon>Bacteria</taxon>
        <taxon>Bacillati</taxon>
        <taxon>Actinomycetota</taxon>
        <taxon>Actinomycetes</taxon>
        <taxon>Mycobacteriales</taxon>
        <taxon>Mycobacteriaceae</taxon>
        <taxon>Mycobacterium</taxon>
    </lineage>
</organism>
<evidence type="ECO:0000256" key="3">
    <source>
        <dbReference type="ARBA" id="ARBA00022748"/>
    </source>
</evidence>
<evidence type="ECO:0000256" key="1">
    <source>
        <dbReference type="ARBA" id="ARBA00004141"/>
    </source>
</evidence>
<dbReference type="Proteomes" id="UP000092207">
    <property type="component" value="Unassembled WGS sequence"/>
</dbReference>
<dbReference type="Pfam" id="PF05140">
    <property type="entry name" value="ResB"/>
    <property type="match status" value="1"/>
</dbReference>
<dbReference type="InterPro" id="IPR007816">
    <property type="entry name" value="ResB-like_domain"/>
</dbReference>
<dbReference type="AlphaFoldDB" id="A0A1A2UJF7"/>
<proteinExistence type="predicted"/>
<protein>
    <recommendedName>
        <fullName evidence="6">ResB-like domain-containing protein</fullName>
    </recommendedName>
</protein>
<evidence type="ECO:0000313" key="7">
    <source>
        <dbReference type="EMBL" id="OBH88764.1"/>
    </source>
</evidence>
<sequence>MDRRQHEIAIQGLLAPTEQLDGALLSSRFPALNAPAVAVDIYRGDTGLDTGRPQSLFTLDPRLIQQGRLTKEKRVNLRAGQEVRIEAGPAAGTVVRFDGAVPFVNLQVSHDPGQIWVLVFAISCWRRSMALG</sequence>
<keyword evidence="4" id="KW-1133">Transmembrane helix</keyword>
<dbReference type="EMBL" id="LZJY01000381">
    <property type="protein sequence ID" value="OBH88764.1"/>
    <property type="molecule type" value="Genomic_DNA"/>
</dbReference>
<comment type="caution">
    <text evidence="7">The sequence shown here is derived from an EMBL/GenBank/DDBJ whole genome shotgun (WGS) entry which is preliminary data.</text>
</comment>
<evidence type="ECO:0000313" key="8">
    <source>
        <dbReference type="Proteomes" id="UP000092207"/>
    </source>
</evidence>
<keyword evidence="2" id="KW-0812">Transmembrane</keyword>
<evidence type="ECO:0000256" key="2">
    <source>
        <dbReference type="ARBA" id="ARBA00022692"/>
    </source>
</evidence>
<evidence type="ECO:0000256" key="4">
    <source>
        <dbReference type="ARBA" id="ARBA00022989"/>
    </source>
</evidence>
<dbReference type="GO" id="GO:0016020">
    <property type="term" value="C:membrane"/>
    <property type="evidence" value="ECO:0007669"/>
    <property type="project" value="UniProtKB-SubCell"/>
</dbReference>
<accession>A0A1A2UJF7</accession>
<reference evidence="7 8" key="1">
    <citation type="submission" date="2016-06" db="EMBL/GenBank/DDBJ databases">
        <authorList>
            <person name="Kjaerup R.B."/>
            <person name="Dalgaard T.S."/>
            <person name="Juul-Madsen H.R."/>
        </authorList>
    </citation>
    <scope>NUCLEOTIDE SEQUENCE [LARGE SCALE GENOMIC DNA]</scope>
    <source>
        <strain evidence="7 8">E2838</strain>
    </source>
</reference>
<comment type="subcellular location">
    <subcellularLocation>
        <location evidence="1">Membrane</location>
        <topology evidence="1">Multi-pass membrane protein</topology>
    </subcellularLocation>
</comment>
<keyword evidence="3" id="KW-0201">Cytochrome c-type biogenesis</keyword>
<evidence type="ECO:0000259" key="6">
    <source>
        <dbReference type="Pfam" id="PF05140"/>
    </source>
</evidence>
<gene>
    <name evidence="7" type="ORF">A5679_25480</name>
</gene>